<dbReference type="EMBL" id="LS483476">
    <property type="protein sequence ID" value="SQI56475.1"/>
    <property type="molecule type" value="Genomic_DNA"/>
</dbReference>
<evidence type="ECO:0000259" key="15">
    <source>
        <dbReference type="PROSITE" id="PS50109"/>
    </source>
</evidence>
<dbReference type="GO" id="GO:0000156">
    <property type="term" value="F:phosphorelay response regulator activity"/>
    <property type="evidence" value="ECO:0007669"/>
    <property type="project" value="TreeGrafter"/>
</dbReference>
<dbReference type="CDD" id="cd00075">
    <property type="entry name" value="HATPase"/>
    <property type="match status" value="1"/>
</dbReference>
<keyword evidence="9 17" id="KW-0418">Kinase</keyword>
<dbReference type="PROSITE" id="PS50885">
    <property type="entry name" value="HAMP"/>
    <property type="match status" value="1"/>
</dbReference>
<dbReference type="STRING" id="1348624.GCA_001591545_00946"/>
<dbReference type="AlphaFoldDB" id="A0A2X4YXE8"/>
<dbReference type="GO" id="GO:0030295">
    <property type="term" value="F:protein kinase activator activity"/>
    <property type="evidence" value="ECO:0007669"/>
    <property type="project" value="TreeGrafter"/>
</dbReference>
<dbReference type="RefSeq" id="WP_066137670.1">
    <property type="nucleotide sequence ID" value="NZ_CBCSGM010000001.1"/>
</dbReference>
<sequence>MRLWRSVVGKLWMTILLLVSFVLIILTMFLLEFFEKYHVNQIEQSLSDQAKKISNIIESHANDNMGEEIVFEIVDDPVGVAVAYSKDNIIFSSGRGTEGWIPRTVLLEDEDLSKVFSERISIKKELSLTDVERHGSRFENYIVAGVPLKIEGEDNGAIFTYQSLALLKETTRKTTRIILLAAGIAIVLTTIFAFFLSTRITAPLRKMKEAAFEVSKGKFDTKVPFLSHDEIGELAIAFNQMGKRLKFNMNVLSQEKEQLTSILSSMADGVMTFNQDGSILITNPPAERFLQQWHYESENESAIPTELDKLLTQAIKTEKEQSGELMLQGRYYVIIVSPLYTQNQESVRGAVAVIRDMTEERRLDKLRIDFVSNVSHELRTPISMLQGYSEAIVDDIAGSEEENKELAKIIYDESLRIGRLVNELLDLARMEAGHIHLNDEEVDIEEYIHRIMYKFKGVARDNDVILDAEIESKDLTFKLDPDKIEQVLTNLIDNAMRHTNENGTIMIVQTKEDKGITISVKDNGSGIPEEDLPFVFERFYKADKARTRGRAGTGLGLAIAKNIIEAHNGFINVQSKKGQGTTFSFFLPYRRV</sequence>
<comment type="subcellular location">
    <subcellularLocation>
        <location evidence="2">Cell membrane</location>
        <topology evidence="2">Multi-pass membrane protein</topology>
    </subcellularLocation>
</comment>
<keyword evidence="11 14" id="KW-1133">Transmembrane helix</keyword>
<dbReference type="Gene3D" id="1.10.287.130">
    <property type="match status" value="1"/>
</dbReference>
<evidence type="ECO:0000256" key="13">
    <source>
        <dbReference type="ARBA" id="ARBA00023136"/>
    </source>
</evidence>
<dbReference type="FunFam" id="1.10.287.130:FF:000001">
    <property type="entry name" value="Two-component sensor histidine kinase"/>
    <property type="match status" value="1"/>
</dbReference>
<dbReference type="SUPFAM" id="SSF47384">
    <property type="entry name" value="Homodimeric domain of signal transducing histidine kinase"/>
    <property type="match status" value="1"/>
</dbReference>
<keyword evidence="12" id="KW-0902">Two-component regulatory system</keyword>
<evidence type="ECO:0000256" key="3">
    <source>
        <dbReference type="ARBA" id="ARBA00012438"/>
    </source>
</evidence>
<dbReference type="GO" id="GO:0000155">
    <property type="term" value="F:phosphorelay sensor kinase activity"/>
    <property type="evidence" value="ECO:0007669"/>
    <property type="project" value="InterPro"/>
</dbReference>
<dbReference type="InterPro" id="IPR041328">
    <property type="entry name" value="HisK_sensor"/>
</dbReference>
<dbReference type="InterPro" id="IPR003661">
    <property type="entry name" value="HisK_dim/P_dom"/>
</dbReference>
<dbReference type="PANTHER" id="PTHR42878">
    <property type="entry name" value="TWO-COMPONENT HISTIDINE KINASE"/>
    <property type="match status" value="1"/>
</dbReference>
<dbReference type="SUPFAM" id="SSF55874">
    <property type="entry name" value="ATPase domain of HSP90 chaperone/DNA topoisomerase II/histidine kinase"/>
    <property type="match status" value="1"/>
</dbReference>
<keyword evidence="18" id="KW-1185">Reference proteome</keyword>
<dbReference type="PANTHER" id="PTHR42878:SF3">
    <property type="entry name" value="HISTIDINE PROTEIN KINASE SAES"/>
    <property type="match status" value="1"/>
</dbReference>
<keyword evidence="7 14" id="KW-0812">Transmembrane</keyword>
<keyword evidence="6 17" id="KW-0808">Transferase</keyword>
<dbReference type="Pfam" id="PF18698">
    <property type="entry name" value="HisK_sensor"/>
    <property type="match status" value="1"/>
</dbReference>
<dbReference type="SMART" id="SM00388">
    <property type="entry name" value="HisKA"/>
    <property type="match status" value="1"/>
</dbReference>
<dbReference type="PROSITE" id="PS50109">
    <property type="entry name" value="HIS_KIN"/>
    <property type="match status" value="1"/>
</dbReference>
<accession>A0A2X4YXE8</accession>
<evidence type="ECO:0000256" key="14">
    <source>
        <dbReference type="SAM" id="Phobius"/>
    </source>
</evidence>
<keyword evidence="4" id="KW-1003">Cell membrane</keyword>
<evidence type="ECO:0000256" key="2">
    <source>
        <dbReference type="ARBA" id="ARBA00004651"/>
    </source>
</evidence>
<dbReference type="Gene3D" id="6.10.340.10">
    <property type="match status" value="1"/>
</dbReference>
<dbReference type="PRINTS" id="PR00344">
    <property type="entry name" value="BCTRLSENSOR"/>
</dbReference>
<evidence type="ECO:0000256" key="8">
    <source>
        <dbReference type="ARBA" id="ARBA00022741"/>
    </source>
</evidence>
<feature type="domain" description="HAMP" evidence="16">
    <location>
        <begin position="198"/>
        <end position="250"/>
    </location>
</feature>
<evidence type="ECO:0000259" key="16">
    <source>
        <dbReference type="PROSITE" id="PS50885"/>
    </source>
</evidence>
<keyword evidence="5" id="KW-0597">Phosphoprotein</keyword>
<dbReference type="InterPro" id="IPR003594">
    <property type="entry name" value="HATPase_dom"/>
</dbReference>
<keyword evidence="8" id="KW-0547">Nucleotide-binding</keyword>
<proteinExistence type="predicted"/>
<evidence type="ECO:0000313" key="18">
    <source>
        <dbReference type="Proteomes" id="UP000249134"/>
    </source>
</evidence>
<dbReference type="SUPFAM" id="SSF158472">
    <property type="entry name" value="HAMP domain-like"/>
    <property type="match status" value="1"/>
</dbReference>
<keyword evidence="10" id="KW-0067">ATP-binding</keyword>
<evidence type="ECO:0000256" key="9">
    <source>
        <dbReference type="ARBA" id="ARBA00022777"/>
    </source>
</evidence>
<evidence type="ECO:0000256" key="4">
    <source>
        <dbReference type="ARBA" id="ARBA00022475"/>
    </source>
</evidence>
<feature type="transmembrane region" description="Helical" evidence="14">
    <location>
        <begin position="12"/>
        <end position="34"/>
    </location>
</feature>
<dbReference type="InterPro" id="IPR035965">
    <property type="entry name" value="PAS-like_dom_sf"/>
</dbReference>
<comment type="catalytic activity">
    <reaction evidence="1">
        <text>ATP + protein L-histidine = ADP + protein N-phospho-L-histidine.</text>
        <dbReference type="EC" id="2.7.13.3"/>
    </reaction>
</comment>
<dbReference type="Pfam" id="PF00512">
    <property type="entry name" value="HisKA"/>
    <property type="match status" value="1"/>
</dbReference>
<dbReference type="SMART" id="SM00387">
    <property type="entry name" value="HATPase_c"/>
    <property type="match status" value="1"/>
</dbReference>
<feature type="transmembrane region" description="Helical" evidence="14">
    <location>
        <begin position="177"/>
        <end position="196"/>
    </location>
</feature>
<reference evidence="17 18" key="1">
    <citation type="submission" date="2018-06" db="EMBL/GenBank/DDBJ databases">
        <authorList>
            <consortium name="Pathogen Informatics"/>
            <person name="Doyle S."/>
        </authorList>
    </citation>
    <scope>NUCLEOTIDE SEQUENCE [LARGE SCALE GENOMIC DNA]</scope>
    <source>
        <strain evidence="17 18">NCTC4824</strain>
    </source>
</reference>
<dbReference type="GO" id="GO:0007234">
    <property type="term" value="P:osmosensory signaling via phosphorelay pathway"/>
    <property type="evidence" value="ECO:0007669"/>
    <property type="project" value="TreeGrafter"/>
</dbReference>
<dbReference type="Pfam" id="PF02518">
    <property type="entry name" value="HATPase_c"/>
    <property type="match status" value="1"/>
</dbReference>
<dbReference type="GO" id="GO:0005524">
    <property type="term" value="F:ATP binding"/>
    <property type="evidence" value="ECO:0007669"/>
    <property type="project" value="UniProtKB-KW"/>
</dbReference>
<evidence type="ECO:0000256" key="1">
    <source>
        <dbReference type="ARBA" id="ARBA00000085"/>
    </source>
</evidence>
<dbReference type="CDD" id="cd00082">
    <property type="entry name" value="HisKA"/>
    <property type="match status" value="1"/>
</dbReference>
<gene>
    <name evidence="17" type="primary">srrB</name>
    <name evidence="17" type="ORF">NCTC4824_01874</name>
</gene>
<dbReference type="InterPro" id="IPR003660">
    <property type="entry name" value="HAMP_dom"/>
</dbReference>
<dbReference type="InterPro" id="IPR036097">
    <property type="entry name" value="HisK_dim/P_sf"/>
</dbReference>
<keyword evidence="13 14" id="KW-0472">Membrane</keyword>
<evidence type="ECO:0000256" key="5">
    <source>
        <dbReference type="ARBA" id="ARBA00022553"/>
    </source>
</evidence>
<dbReference type="Proteomes" id="UP000249134">
    <property type="component" value="Chromosome 1"/>
</dbReference>
<dbReference type="GO" id="GO:0005886">
    <property type="term" value="C:plasma membrane"/>
    <property type="evidence" value="ECO:0007669"/>
    <property type="project" value="UniProtKB-SubCell"/>
</dbReference>
<dbReference type="SMART" id="SM00304">
    <property type="entry name" value="HAMP"/>
    <property type="match status" value="1"/>
</dbReference>
<dbReference type="SUPFAM" id="SSF55785">
    <property type="entry name" value="PYP-like sensor domain (PAS domain)"/>
    <property type="match status" value="1"/>
</dbReference>
<dbReference type="FunFam" id="3.30.565.10:FF:000006">
    <property type="entry name" value="Sensor histidine kinase WalK"/>
    <property type="match status" value="1"/>
</dbReference>
<dbReference type="EC" id="2.7.13.3" evidence="3"/>
<evidence type="ECO:0000256" key="12">
    <source>
        <dbReference type="ARBA" id="ARBA00023012"/>
    </source>
</evidence>
<name>A0A2X4YXE8_LEDLE</name>
<dbReference type="InterPro" id="IPR036890">
    <property type="entry name" value="HATPase_C_sf"/>
</dbReference>
<dbReference type="InterPro" id="IPR050351">
    <property type="entry name" value="BphY/WalK/GraS-like"/>
</dbReference>
<protein>
    <recommendedName>
        <fullName evidence="3">histidine kinase</fullName>
        <ecNumber evidence="3">2.7.13.3</ecNumber>
    </recommendedName>
</protein>
<dbReference type="Pfam" id="PF00672">
    <property type="entry name" value="HAMP"/>
    <property type="match status" value="1"/>
</dbReference>
<evidence type="ECO:0000256" key="11">
    <source>
        <dbReference type="ARBA" id="ARBA00022989"/>
    </source>
</evidence>
<dbReference type="Gene3D" id="3.30.450.20">
    <property type="entry name" value="PAS domain"/>
    <property type="match status" value="1"/>
</dbReference>
<evidence type="ECO:0000256" key="10">
    <source>
        <dbReference type="ARBA" id="ARBA00022840"/>
    </source>
</evidence>
<evidence type="ECO:0000256" key="6">
    <source>
        <dbReference type="ARBA" id="ARBA00022679"/>
    </source>
</evidence>
<evidence type="ECO:0000313" key="17">
    <source>
        <dbReference type="EMBL" id="SQI56475.1"/>
    </source>
</evidence>
<dbReference type="InterPro" id="IPR004358">
    <property type="entry name" value="Sig_transdc_His_kin-like_C"/>
</dbReference>
<dbReference type="Gene3D" id="3.30.565.10">
    <property type="entry name" value="Histidine kinase-like ATPase, C-terminal domain"/>
    <property type="match status" value="1"/>
</dbReference>
<organism evidence="17 18">
    <name type="scientific">Lederbergia lenta</name>
    <name type="common">Bacillus lentus</name>
    <dbReference type="NCBI Taxonomy" id="1467"/>
    <lineage>
        <taxon>Bacteria</taxon>
        <taxon>Bacillati</taxon>
        <taxon>Bacillota</taxon>
        <taxon>Bacilli</taxon>
        <taxon>Bacillales</taxon>
        <taxon>Bacillaceae</taxon>
        <taxon>Lederbergia</taxon>
    </lineage>
</organism>
<evidence type="ECO:0000256" key="7">
    <source>
        <dbReference type="ARBA" id="ARBA00022692"/>
    </source>
</evidence>
<dbReference type="InterPro" id="IPR005467">
    <property type="entry name" value="His_kinase_dom"/>
</dbReference>
<dbReference type="CDD" id="cd06225">
    <property type="entry name" value="HAMP"/>
    <property type="match status" value="1"/>
</dbReference>
<feature type="domain" description="Histidine kinase" evidence="15">
    <location>
        <begin position="373"/>
        <end position="591"/>
    </location>
</feature>
<dbReference type="KEGG" id="blen:NCTC4824_01874"/>